<dbReference type="PANTHER" id="PTHR42951">
    <property type="entry name" value="METALLO-BETA-LACTAMASE DOMAIN-CONTAINING"/>
    <property type="match status" value="1"/>
</dbReference>
<dbReference type="PANTHER" id="PTHR42951:SF4">
    <property type="entry name" value="ACYL-COENZYME A THIOESTERASE MBLAC2"/>
    <property type="match status" value="1"/>
</dbReference>
<feature type="region of interest" description="Disordered" evidence="1">
    <location>
        <begin position="258"/>
        <end position="284"/>
    </location>
</feature>
<dbReference type="SMART" id="SM00849">
    <property type="entry name" value="Lactamase_B"/>
    <property type="match status" value="1"/>
</dbReference>
<dbReference type="AlphaFoldDB" id="A0A0V8JMG7"/>
<name>A0A0V8JMG7_9BACI</name>
<sequence length="284" mass="32896">MLKPIGKHIYYLDHQPDTDRPLLAAVVGEKHCLMIDSGNSPAHAELFQVELQNVTEKKIDIVALTHWHWDHTFGLQAIDAVSVAHDLTKARLKEYQSFAWDNEALDQRVRDGIEIEFCQEMIKKELPDRSNLHIQTPVITFDKSLEVDLGGISCRIEHIGGDHAEDSSVIYIPEEKMVFLGDCLSPDFYSGSWSYDSSKLEKVIEQVRSYNANWYATSHDHVETKAELFKYLDQLQQLSKIAEDYLSEQEMLTKFKEEVHRSPNEEEKELLDYFLQGNRKKEKQ</sequence>
<keyword evidence="4" id="KW-1185">Reference proteome</keyword>
<feature type="domain" description="Metallo-beta-lactamase" evidence="2">
    <location>
        <begin position="21"/>
        <end position="219"/>
    </location>
</feature>
<protein>
    <recommendedName>
        <fullName evidence="2">Metallo-beta-lactamase domain-containing protein</fullName>
    </recommendedName>
</protein>
<dbReference type="Gene3D" id="3.60.15.10">
    <property type="entry name" value="Ribonuclease Z/Hydroxyacylglutathione hydrolase-like"/>
    <property type="match status" value="1"/>
</dbReference>
<dbReference type="InterPro" id="IPR001279">
    <property type="entry name" value="Metallo-B-lactamas"/>
</dbReference>
<gene>
    <name evidence="3" type="ORF">AS180_11285</name>
</gene>
<dbReference type="EMBL" id="LNQP01000035">
    <property type="protein sequence ID" value="KSU87792.1"/>
    <property type="molecule type" value="Genomic_DNA"/>
</dbReference>
<dbReference type="SUPFAM" id="SSF56281">
    <property type="entry name" value="Metallo-hydrolase/oxidoreductase"/>
    <property type="match status" value="1"/>
</dbReference>
<dbReference type="InterPro" id="IPR036866">
    <property type="entry name" value="RibonucZ/Hydroxyglut_hydro"/>
</dbReference>
<evidence type="ECO:0000256" key="1">
    <source>
        <dbReference type="SAM" id="MobiDB-lite"/>
    </source>
</evidence>
<reference evidence="3 4" key="1">
    <citation type="submission" date="2015-11" db="EMBL/GenBank/DDBJ databases">
        <title>Bacillus caseinolyticus sp nov.</title>
        <authorList>
            <person name="Dastager S.G."/>
            <person name="Mawlankar R."/>
        </authorList>
    </citation>
    <scope>NUCLEOTIDE SEQUENCE [LARGE SCALE GENOMIC DNA]</scope>
    <source>
        <strain evidence="3 4">SGD-V-76</strain>
    </source>
</reference>
<dbReference type="GeneID" id="93681928"/>
<dbReference type="Proteomes" id="UP000053681">
    <property type="component" value="Unassembled WGS sequence"/>
</dbReference>
<comment type="caution">
    <text evidence="3">The sequence shown here is derived from an EMBL/GenBank/DDBJ whole genome shotgun (WGS) entry which is preliminary data.</text>
</comment>
<dbReference type="Pfam" id="PF00753">
    <property type="entry name" value="Lactamase_B"/>
    <property type="match status" value="1"/>
</dbReference>
<evidence type="ECO:0000313" key="3">
    <source>
        <dbReference type="EMBL" id="KSU87792.1"/>
    </source>
</evidence>
<evidence type="ECO:0000259" key="2">
    <source>
        <dbReference type="SMART" id="SM00849"/>
    </source>
</evidence>
<accession>A0A0V8JMG7</accession>
<proteinExistence type="predicted"/>
<dbReference type="InterPro" id="IPR050855">
    <property type="entry name" value="NDM-1-like"/>
</dbReference>
<dbReference type="RefSeq" id="WP_062686828.1">
    <property type="nucleotide sequence ID" value="NZ_KQ758651.1"/>
</dbReference>
<evidence type="ECO:0000313" key="4">
    <source>
        <dbReference type="Proteomes" id="UP000053681"/>
    </source>
</evidence>
<organism evidence="3 4">
    <name type="scientific">Priestia veravalensis</name>
    <dbReference type="NCBI Taxonomy" id="1414648"/>
    <lineage>
        <taxon>Bacteria</taxon>
        <taxon>Bacillati</taxon>
        <taxon>Bacillota</taxon>
        <taxon>Bacilli</taxon>
        <taxon>Bacillales</taxon>
        <taxon>Bacillaceae</taxon>
        <taxon>Priestia</taxon>
    </lineage>
</organism>